<name>A0A1Z1W2U5_9ACTN</name>
<evidence type="ECO:0000259" key="2">
    <source>
        <dbReference type="Pfam" id="PF07045"/>
    </source>
</evidence>
<accession>A0A1Z1W2U5</accession>
<reference evidence="3 4" key="1">
    <citation type="submission" date="2017-05" db="EMBL/GenBank/DDBJ databases">
        <title>Streptomyces alboflavus Genome sequencing and assembly.</title>
        <authorList>
            <person name="Wang Y."/>
            <person name="Du B."/>
            <person name="Ding Y."/>
            <person name="Liu H."/>
            <person name="Hou Q."/>
            <person name="Liu K."/>
            <person name="Wang C."/>
            <person name="Yao L."/>
        </authorList>
    </citation>
    <scope>NUCLEOTIDE SEQUENCE [LARGE SCALE GENOMIC DNA]</scope>
    <source>
        <strain evidence="3 4">MDJK44</strain>
    </source>
</reference>
<organism evidence="3 4">
    <name type="scientific">Streptomyces alboflavus</name>
    <dbReference type="NCBI Taxonomy" id="67267"/>
    <lineage>
        <taxon>Bacteria</taxon>
        <taxon>Bacillati</taxon>
        <taxon>Actinomycetota</taxon>
        <taxon>Actinomycetes</taxon>
        <taxon>Kitasatosporales</taxon>
        <taxon>Streptomycetaceae</taxon>
        <taxon>Streptomyces</taxon>
    </lineage>
</organism>
<feature type="compositionally biased region" description="Basic and acidic residues" evidence="1">
    <location>
        <begin position="113"/>
        <end position="129"/>
    </location>
</feature>
<protein>
    <recommendedName>
        <fullName evidence="2">DUF1330 domain-containing protein</fullName>
    </recommendedName>
</protein>
<dbReference type="STRING" id="67267.GCA_000716675_05442"/>
<dbReference type="Gene3D" id="3.30.70.100">
    <property type="match status" value="1"/>
</dbReference>
<dbReference type="SUPFAM" id="SSF54909">
    <property type="entry name" value="Dimeric alpha+beta barrel"/>
    <property type="match status" value="1"/>
</dbReference>
<dbReference type="InterPro" id="IPR010753">
    <property type="entry name" value="DUF1330"/>
</dbReference>
<dbReference type="InterPro" id="IPR011008">
    <property type="entry name" value="Dimeric_a/b-barrel"/>
</dbReference>
<sequence length="129" mass="14232">MPAYVIVNVDVLDEEAALAYASVAQKSILSHGGRYLVAGSTPEPVEGTWDSSRFVVIEFPDMDRIREWYDSPEYRRAREIREGKVRVGMLFVEGAPPEGFSLPAQDPSGGPRAEPRPERGEGRPAPKSC</sequence>
<evidence type="ECO:0000256" key="1">
    <source>
        <dbReference type="SAM" id="MobiDB-lite"/>
    </source>
</evidence>
<proteinExistence type="predicted"/>
<gene>
    <name evidence="3" type="ORF">SMD44_00146</name>
</gene>
<dbReference type="AlphaFoldDB" id="A0A1Z1W2U5"/>
<dbReference type="KEGG" id="salf:SMD44_00146"/>
<dbReference type="RefSeq" id="WP_237306770.1">
    <property type="nucleotide sequence ID" value="NZ_CP021748.1"/>
</dbReference>
<dbReference type="Pfam" id="PF07045">
    <property type="entry name" value="DUF1330"/>
    <property type="match status" value="1"/>
</dbReference>
<dbReference type="EMBL" id="CP021748">
    <property type="protein sequence ID" value="ARX80748.1"/>
    <property type="molecule type" value="Genomic_DNA"/>
</dbReference>
<dbReference type="Proteomes" id="UP000195880">
    <property type="component" value="Chromosome"/>
</dbReference>
<dbReference type="PANTHER" id="PTHR41521:SF4">
    <property type="entry name" value="BLR0684 PROTEIN"/>
    <property type="match status" value="1"/>
</dbReference>
<evidence type="ECO:0000313" key="4">
    <source>
        <dbReference type="Proteomes" id="UP000195880"/>
    </source>
</evidence>
<feature type="domain" description="DUF1330" evidence="2">
    <location>
        <begin position="2"/>
        <end position="94"/>
    </location>
</feature>
<dbReference type="PANTHER" id="PTHR41521">
    <property type="match status" value="1"/>
</dbReference>
<keyword evidence="4" id="KW-1185">Reference proteome</keyword>
<feature type="region of interest" description="Disordered" evidence="1">
    <location>
        <begin position="96"/>
        <end position="129"/>
    </location>
</feature>
<dbReference type="eggNOG" id="COG5470">
    <property type="taxonomic scope" value="Bacteria"/>
</dbReference>
<evidence type="ECO:0000313" key="3">
    <source>
        <dbReference type="EMBL" id="ARX80748.1"/>
    </source>
</evidence>